<dbReference type="Gene3D" id="3.40.850.10">
    <property type="entry name" value="Kinesin motor domain"/>
    <property type="match status" value="1"/>
</dbReference>
<keyword evidence="2" id="KW-1185">Reference proteome</keyword>
<name>A0AAV8QSA6_ENSVE</name>
<gene>
    <name evidence="1" type="ORF">OPV22_017527</name>
</gene>
<dbReference type="Proteomes" id="UP001222027">
    <property type="component" value="Unassembled WGS sequence"/>
</dbReference>
<proteinExistence type="predicted"/>
<organism evidence="1 2">
    <name type="scientific">Ensete ventricosum</name>
    <name type="common">Abyssinian banana</name>
    <name type="synonym">Musa ensete</name>
    <dbReference type="NCBI Taxonomy" id="4639"/>
    <lineage>
        <taxon>Eukaryota</taxon>
        <taxon>Viridiplantae</taxon>
        <taxon>Streptophyta</taxon>
        <taxon>Embryophyta</taxon>
        <taxon>Tracheophyta</taxon>
        <taxon>Spermatophyta</taxon>
        <taxon>Magnoliopsida</taxon>
        <taxon>Liliopsida</taxon>
        <taxon>Zingiberales</taxon>
        <taxon>Musaceae</taxon>
        <taxon>Ensete</taxon>
    </lineage>
</organism>
<reference evidence="1 2" key="1">
    <citation type="submission" date="2022-12" db="EMBL/GenBank/DDBJ databases">
        <title>Chromosome-scale assembly of the Ensete ventricosum genome.</title>
        <authorList>
            <person name="Dussert Y."/>
            <person name="Stocks J."/>
            <person name="Wendawek A."/>
            <person name="Woldeyes F."/>
            <person name="Nichols R.A."/>
            <person name="Borrell J.S."/>
        </authorList>
    </citation>
    <scope>NUCLEOTIDE SEQUENCE [LARGE SCALE GENOMIC DNA]</scope>
    <source>
        <strain evidence="2">cv. Maze</strain>
        <tissue evidence="1">Seeds</tissue>
    </source>
</reference>
<sequence>MAPPTPPNTKAPAATDHPVEVVGRIRNLPAACSDLEISGDGRSLRVRADVGYRDFTLDGVSMSEHEDPEAFYRRFVASRVEGVRLGDKCTIIMYGPIKSDDSHIMFDCSKG</sequence>
<evidence type="ECO:0000313" key="1">
    <source>
        <dbReference type="EMBL" id="KAJ8485042.1"/>
    </source>
</evidence>
<dbReference type="InterPro" id="IPR036961">
    <property type="entry name" value="Kinesin_motor_dom_sf"/>
</dbReference>
<accession>A0AAV8QSA6</accession>
<comment type="caution">
    <text evidence="1">The sequence shown here is derived from an EMBL/GenBank/DDBJ whole genome shotgun (WGS) entry which is preliminary data.</text>
</comment>
<dbReference type="EMBL" id="JAQQAF010000005">
    <property type="protein sequence ID" value="KAJ8485042.1"/>
    <property type="molecule type" value="Genomic_DNA"/>
</dbReference>
<protein>
    <submittedName>
        <fullName evidence="1">Uncharacterized protein</fullName>
    </submittedName>
</protein>
<dbReference type="AlphaFoldDB" id="A0AAV8QSA6"/>
<evidence type="ECO:0000313" key="2">
    <source>
        <dbReference type="Proteomes" id="UP001222027"/>
    </source>
</evidence>